<organism evidence="1 2">
    <name type="scientific">Planktothrix tepida PCC 9214</name>
    <dbReference type="NCBI Taxonomy" id="671072"/>
    <lineage>
        <taxon>Bacteria</taxon>
        <taxon>Bacillati</taxon>
        <taxon>Cyanobacteriota</taxon>
        <taxon>Cyanophyceae</taxon>
        <taxon>Oscillatoriophycideae</taxon>
        <taxon>Oscillatoriales</taxon>
        <taxon>Microcoleaceae</taxon>
        <taxon>Planktothrix</taxon>
    </lineage>
</organism>
<evidence type="ECO:0000313" key="2">
    <source>
        <dbReference type="Proteomes" id="UP000184315"/>
    </source>
</evidence>
<accession>A0A1J1LIZ2</accession>
<keyword evidence="2" id="KW-1185">Reference proteome</keyword>
<protein>
    <submittedName>
        <fullName evidence="1">Uncharacterized protein</fullName>
    </submittedName>
</protein>
<dbReference type="AlphaFoldDB" id="A0A1J1LIZ2"/>
<evidence type="ECO:0000313" key="1">
    <source>
        <dbReference type="EMBL" id="CUR31994.1"/>
    </source>
</evidence>
<dbReference type="EMBL" id="CZDF01000144">
    <property type="protein sequence ID" value="CUR31994.1"/>
    <property type="molecule type" value="Genomic_DNA"/>
</dbReference>
<sequence length="35" mass="4210">MAVLPLEVLEKELYRLLTPENFKPLVPHWKNYLKS</sequence>
<gene>
    <name evidence="1" type="ORF">PL921440020</name>
</gene>
<dbReference type="Proteomes" id="UP000184315">
    <property type="component" value="Unassembled WGS sequence"/>
</dbReference>
<reference evidence="2" key="1">
    <citation type="submission" date="2015-10" db="EMBL/GenBank/DDBJ databases">
        <authorList>
            <person name="Regsiter A."/>
            <person name="william w."/>
        </authorList>
    </citation>
    <scope>NUCLEOTIDE SEQUENCE [LARGE SCALE GENOMIC DNA]</scope>
</reference>
<name>A0A1J1LIZ2_9CYAN</name>
<proteinExistence type="predicted"/>